<dbReference type="InterPro" id="IPR003781">
    <property type="entry name" value="CoA-bd"/>
</dbReference>
<dbReference type="Proteomes" id="UP000245461">
    <property type="component" value="Unassembled WGS sequence"/>
</dbReference>
<dbReference type="SUPFAM" id="SSF51735">
    <property type="entry name" value="NAD(P)-binding Rossmann-fold domains"/>
    <property type="match status" value="1"/>
</dbReference>
<dbReference type="Pfam" id="PF13380">
    <property type="entry name" value="CoA_binding_2"/>
    <property type="match status" value="1"/>
</dbReference>
<dbReference type="SMART" id="SM00881">
    <property type="entry name" value="CoA_binding"/>
    <property type="match status" value="1"/>
</dbReference>
<evidence type="ECO:0000313" key="2">
    <source>
        <dbReference type="EMBL" id="PWR25768.1"/>
    </source>
</evidence>
<dbReference type="Gene3D" id="3.40.50.720">
    <property type="entry name" value="NAD(P)-binding Rossmann-like Domain"/>
    <property type="match status" value="1"/>
</dbReference>
<feature type="domain" description="CoA-binding" evidence="1">
    <location>
        <begin position="13"/>
        <end position="108"/>
    </location>
</feature>
<keyword evidence="3" id="KW-1185">Reference proteome</keyword>
<accession>A0A317EFF5</accession>
<gene>
    <name evidence="2" type="ORF">DKG74_02070</name>
</gene>
<dbReference type="InterPro" id="IPR036291">
    <property type="entry name" value="NAD(P)-bd_dom_sf"/>
</dbReference>
<dbReference type="EMBL" id="QGLE01000001">
    <property type="protein sequence ID" value="PWR25768.1"/>
    <property type="molecule type" value="Genomic_DNA"/>
</dbReference>
<dbReference type="PANTHER" id="PTHR33303:SF2">
    <property type="entry name" value="COA-BINDING DOMAIN-CONTAINING PROTEIN"/>
    <property type="match status" value="1"/>
</dbReference>
<sequence length="139" mass="15024">MAYPRDDAALRRLLTETRVIALVGASAKPARASHEVMEYLLHRGYRVIPVNPGLAGQTILGQTVVARLADIGEPIDMVDIFREESALAGVVDEAIAIKAKSVWMQLGLADNSARAKAEHAGLTVVMDRCPKIEIPRLGL</sequence>
<reference evidence="2 3" key="1">
    <citation type="submission" date="2018-05" db="EMBL/GenBank/DDBJ databases">
        <title>Zavarzinia sp. HR-AS.</title>
        <authorList>
            <person name="Lee Y."/>
            <person name="Jeon C.O."/>
        </authorList>
    </citation>
    <scope>NUCLEOTIDE SEQUENCE [LARGE SCALE GENOMIC DNA]</scope>
    <source>
        <strain evidence="2 3">HR-AS</strain>
    </source>
</reference>
<name>A0A317EFF5_9PROT</name>
<evidence type="ECO:0000313" key="3">
    <source>
        <dbReference type="Proteomes" id="UP000245461"/>
    </source>
</evidence>
<comment type="caution">
    <text evidence="2">The sequence shown here is derived from an EMBL/GenBank/DDBJ whole genome shotgun (WGS) entry which is preliminary data.</text>
</comment>
<organism evidence="2 3">
    <name type="scientific">Zavarzinia aquatilis</name>
    <dbReference type="NCBI Taxonomy" id="2211142"/>
    <lineage>
        <taxon>Bacteria</taxon>
        <taxon>Pseudomonadati</taxon>
        <taxon>Pseudomonadota</taxon>
        <taxon>Alphaproteobacteria</taxon>
        <taxon>Rhodospirillales</taxon>
        <taxon>Zavarziniaceae</taxon>
        <taxon>Zavarzinia</taxon>
    </lineage>
</organism>
<dbReference type="PANTHER" id="PTHR33303">
    <property type="entry name" value="CYTOPLASMIC PROTEIN-RELATED"/>
    <property type="match status" value="1"/>
</dbReference>
<proteinExistence type="predicted"/>
<evidence type="ECO:0000259" key="1">
    <source>
        <dbReference type="SMART" id="SM00881"/>
    </source>
</evidence>
<dbReference type="AlphaFoldDB" id="A0A317EFF5"/>
<protein>
    <submittedName>
        <fullName evidence="2">CoA-binding protein</fullName>
    </submittedName>
</protein>
<dbReference type="OrthoDB" id="9804695at2"/>
<dbReference type="RefSeq" id="WP_109902080.1">
    <property type="nucleotide sequence ID" value="NZ_QGLE01000001.1"/>
</dbReference>